<feature type="compositionally biased region" description="Pro residues" evidence="19">
    <location>
        <begin position="49"/>
        <end position="60"/>
    </location>
</feature>
<feature type="compositionally biased region" description="Polar residues" evidence="19">
    <location>
        <begin position="630"/>
        <end position="649"/>
    </location>
</feature>
<feature type="region of interest" description="Disordered" evidence="19">
    <location>
        <begin position="246"/>
        <end position="283"/>
    </location>
</feature>
<keyword evidence="15 20" id="KW-0472">Membrane</keyword>
<keyword evidence="12" id="KW-0072">Autophagy</keyword>
<comment type="caution">
    <text evidence="22">The sequence shown here is derived from an EMBL/GenBank/DDBJ whole genome shotgun (WGS) entry which is preliminary data.</text>
</comment>
<keyword evidence="18" id="KW-0175">Coiled coil</keyword>
<evidence type="ECO:0000256" key="13">
    <source>
        <dbReference type="ARBA" id="ARBA00023034"/>
    </source>
</evidence>
<reference evidence="22" key="1">
    <citation type="submission" date="2021-10" db="EMBL/GenBank/DDBJ databases">
        <authorList>
            <person name="Piombo E."/>
        </authorList>
    </citation>
    <scope>NUCLEOTIDE SEQUENCE</scope>
</reference>
<dbReference type="PROSITE" id="PS51914">
    <property type="entry name" value="MRH"/>
    <property type="match status" value="1"/>
</dbReference>
<feature type="compositionally biased region" description="Basic and acidic residues" evidence="19">
    <location>
        <begin position="516"/>
        <end position="533"/>
    </location>
</feature>
<evidence type="ECO:0000256" key="16">
    <source>
        <dbReference type="ARBA" id="ARBA00023157"/>
    </source>
</evidence>
<evidence type="ECO:0000256" key="10">
    <source>
        <dbReference type="ARBA" id="ARBA00022927"/>
    </source>
</evidence>
<evidence type="ECO:0000256" key="7">
    <source>
        <dbReference type="ARBA" id="ARBA00022448"/>
    </source>
</evidence>
<feature type="region of interest" description="Disordered" evidence="19">
    <location>
        <begin position="1200"/>
        <end position="1234"/>
    </location>
</feature>
<keyword evidence="9" id="KW-0732">Signal</keyword>
<feature type="domain" description="MRH" evidence="21">
    <location>
        <begin position="1043"/>
        <end position="1272"/>
    </location>
</feature>
<feature type="non-terminal residue" evidence="22">
    <location>
        <position position="1"/>
    </location>
</feature>
<comment type="subcellular location">
    <subcellularLocation>
        <location evidence="2">Cytoplasmic vesicle membrane</location>
        <topology evidence="2">Single-pass type I membrane protein</topology>
    </subcellularLocation>
    <subcellularLocation>
        <location evidence="4">Golgi apparatus membrane</location>
        <topology evidence="4">Single-pass type I membrane protein</topology>
    </subcellularLocation>
    <subcellularLocation>
        <location evidence="1">Mitochondrion membrane</location>
        <topology evidence="1">Single-pass membrane protein</topology>
    </subcellularLocation>
    <subcellularLocation>
        <location evidence="3">Preautophagosomal structure membrane</location>
        <topology evidence="3">Single-pass type I membrane protein</topology>
    </subcellularLocation>
</comment>
<feature type="compositionally biased region" description="Low complexity" evidence="19">
    <location>
        <begin position="583"/>
        <end position="592"/>
    </location>
</feature>
<dbReference type="GO" id="GO:0006914">
    <property type="term" value="P:autophagy"/>
    <property type="evidence" value="ECO:0007669"/>
    <property type="project" value="UniProtKB-KW"/>
</dbReference>
<dbReference type="GO" id="GO:0015031">
    <property type="term" value="P:protein transport"/>
    <property type="evidence" value="ECO:0007669"/>
    <property type="project" value="UniProtKB-KW"/>
</dbReference>
<protein>
    <recommendedName>
        <fullName evidence="6">Autophagy-related protein 27</fullName>
    </recommendedName>
</protein>
<keyword evidence="7" id="KW-0813">Transport</keyword>
<dbReference type="Pfam" id="PF12090">
    <property type="entry name" value="Spt20_SEP"/>
    <property type="match status" value="1"/>
</dbReference>
<name>A0A9N9VX48_9HYPO</name>
<feature type="compositionally biased region" description="Basic and acidic residues" evidence="19">
    <location>
        <begin position="1212"/>
        <end position="1232"/>
    </location>
</feature>
<feature type="compositionally biased region" description="Low complexity" evidence="19">
    <location>
        <begin position="534"/>
        <end position="552"/>
    </location>
</feature>
<dbReference type="InterPro" id="IPR044865">
    <property type="entry name" value="MRH_dom"/>
</dbReference>
<feature type="compositionally biased region" description="Polar residues" evidence="19">
    <location>
        <begin position="558"/>
        <end position="579"/>
    </location>
</feature>
<evidence type="ECO:0000256" key="1">
    <source>
        <dbReference type="ARBA" id="ARBA00004304"/>
    </source>
</evidence>
<keyword evidence="13" id="KW-0333">Golgi apparatus</keyword>
<evidence type="ECO:0000313" key="23">
    <source>
        <dbReference type="Proteomes" id="UP000696573"/>
    </source>
</evidence>
<feature type="compositionally biased region" description="Polar residues" evidence="19">
    <location>
        <begin position="679"/>
        <end position="688"/>
    </location>
</feature>
<evidence type="ECO:0000256" key="11">
    <source>
        <dbReference type="ARBA" id="ARBA00022989"/>
    </source>
</evidence>
<proteinExistence type="inferred from homology"/>
<accession>A0A9N9VX48</accession>
<keyword evidence="8 20" id="KW-0812">Transmembrane</keyword>
<feature type="compositionally biased region" description="Basic and acidic residues" evidence="19">
    <location>
        <begin position="477"/>
        <end position="494"/>
    </location>
</feature>
<dbReference type="SUPFAM" id="SSF50911">
    <property type="entry name" value="Mannose 6-phosphate receptor domain"/>
    <property type="match status" value="1"/>
</dbReference>
<evidence type="ECO:0000256" key="19">
    <source>
        <dbReference type="SAM" id="MobiDB-lite"/>
    </source>
</evidence>
<keyword evidence="17" id="KW-0968">Cytoplasmic vesicle</keyword>
<dbReference type="PANTHER" id="PTHR15071">
    <property type="entry name" value="MANNOSE-6-PHOSPHATE RECEPTOR FAMILY MEMBER"/>
    <property type="match status" value="1"/>
</dbReference>
<feature type="region of interest" description="Disordered" evidence="19">
    <location>
        <begin position="199"/>
        <end position="225"/>
    </location>
</feature>
<feature type="compositionally biased region" description="Polar residues" evidence="19">
    <location>
        <begin position="438"/>
        <end position="457"/>
    </location>
</feature>
<evidence type="ECO:0000256" key="15">
    <source>
        <dbReference type="ARBA" id="ARBA00023136"/>
    </source>
</evidence>
<evidence type="ECO:0000256" key="3">
    <source>
        <dbReference type="ARBA" id="ARBA00004472"/>
    </source>
</evidence>
<feature type="compositionally biased region" description="Pro residues" evidence="19">
    <location>
        <begin position="326"/>
        <end position="345"/>
    </location>
</feature>
<evidence type="ECO:0000256" key="8">
    <source>
        <dbReference type="ARBA" id="ARBA00022692"/>
    </source>
</evidence>
<dbReference type="InterPro" id="IPR046468">
    <property type="entry name" value="Spt20-like_SEP"/>
</dbReference>
<feature type="compositionally biased region" description="Polar residues" evidence="19">
    <location>
        <begin position="200"/>
        <end position="225"/>
    </location>
</feature>
<evidence type="ECO:0000256" key="20">
    <source>
        <dbReference type="SAM" id="Phobius"/>
    </source>
</evidence>
<dbReference type="PANTHER" id="PTHR15071:SF13">
    <property type="entry name" value="AUTOPHAGY-RELATED PROTEIN 27"/>
    <property type="match status" value="1"/>
</dbReference>
<dbReference type="EMBL" id="CABFNQ020000744">
    <property type="protein sequence ID" value="CAH0032292.1"/>
    <property type="molecule type" value="Genomic_DNA"/>
</dbReference>
<feature type="region of interest" description="Disordered" evidence="19">
    <location>
        <begin position="395"/>
        <end position="422"/>
    </location>
</feature>
<organism evidence="22 23">
    <name type="scientific">Clonostachys rhizophaga</name>
    <dbReference type="NCBI Taxonomy" id="160324"/>
    <lineage>
        <taxon>Eukaryota</taxon>
        <taxon>Fungi</taxon>
        <taxon>Dikarya</taxon>
        <taxon>Ascomycota</taxon>
        <taxon>Pezizomycotina</taxon>
        <taxon>Sordariomycetes</taxon>
        <taxon>Hypocreomycetidae</taxon>
        <taxon>Hypocreales</taxon>
        <taxon>Bionectriaceae</taxon>
        <taxon>Clonostachys</taxon>
    </lineage>
</organism>
<evidence type="ECO:0000256" key="17">
    <source>
        <dbReference type="ARBA" id="ARBA00023329"/>
    </source>
</evidence>
<dbReference type="Proteomes" id="UP000696573">
    <property type="component" value="Unassembled WGS sequence"/>
</dbReference>
<dbReference type="Pfam" id="PF09451">
    <property type="entry name" value="ATG27"/>
    <property type="match status" value="1"/>
</dbReference>
<evidence type="ECO:0000256" key="14">
    <source>
        <dbReference type="ARBA" id="ARBA00023128"/>
    </source>
</evidence>
<keyword evidence="14" id="KW-0496">Mitochondrion</keyword>
<evidence type="ECO:0000256" key="12">
    <source>
        <dbReference type="ARBA" id="ARBA00023006"/>
    </source>
</evidence>
<dbReference type="GO" id="GO:0031966">
    <property type="term" value="C:mitochondrial membrane"/>
    <property type="evidence" value="ECO:0007669"/>
    <property type="project" value="UniProtKB-SubCell"/>
</dbReference>
<feature type="region of interest" description="Disordered" evidence="19">
    <location>
        <begin position="308"/>
        <end position="345"/>
    </location>
</feature>
<dbReference type="GO" id="GO:0030659">
    <property type="term" value="C:cytoplasmic vesicle membrane"/>
    <property type="evidence" value="ECO:0007669"/>
    <property type="project" value="UniProtKB-SubCell"/>
</dbReference>
<feature type="transmembrane region" description="Helical" evidence="20">
    <location>
        <begin position="1288"/>
        <end position="1308"/>
    </location>
</feature>
<gene>
    <name evidence="22" type="ORF">CRHIZ90672A_00002342</name>
</gene>
<sequence>VISAIMAPVGPVVVQNPISKMKRPPPPGIQTNGAVATTPSPSPSASAKKPPPSAKQPTPNPGVERNITTSTVRPVNRVRRDTITQLGRNSRNSTGLRSSSVVADPQGLDGGPRPYVVTDSYVLKRNAGKRPSLVVHLHPNHFRFDGQDSIFSYVSPMRMFLQHLKTRTIPHDILEYLVQANVPFYDGCLIVRVHDHKSTAKSQETARPTSSSNAPDPSSVHSRSQYLTPSPYVAFPKEGTVLAEEANPAEAEAIKEEAKEDKEKENSTSTTHQDGQKSKTPAKPKVYTLVLHPTSESLQRDLLIKATTPAGGDGRQTADGANGVPPSTPMTLVPPTPTAATMPPPAKRQKKVKMELEPNNLAAAEGQILLATEAPLFLEPTKTLEEQIILLDAMAHPKHSGPPPQPKTRKRTVAEMAADEAAAAEQERYMLLLDERSGTTSAQNAGGTDSDAQNGTTAFEPRFERFKVIADIKREHAEKKEQEKIKQQENDRRLQQQRLQQQQEQAQAAQKQQAEAAEKARREAAIRENHARQQSEAQRAAMAARASQATTPAAPPKQVSTPQNSAPTPHVHPQQNPIAPNNMPNGGQVVPQQQPNAVQNAVMAGQAQARFPAQIQQQVVSAQSPIIRQGTPQNHSSPMVNNSVPMQQTSSAMAASPPRPSSVVQNPPMSVPMAHNMSARGSQQSHPSGTPRMPHSTPNMAHGTPISRPAMVATPRMTQASPPPNMMAQNSQMGQMMMMNNQNLAQQNPQLMAQFAAQRAMQQQQQQHLQQQQQHNMQGANINGNMVAQMSPQQQQHMMQMMQQRQQFLAQQQQQQQQMQQQQGGMPTQQQLAQQYSQQLQNMQGNQMRQMTPQMQAQLQMARMQQQQAAQQAAAQQQMGGNTMQRQVSGQMMNGNNANMQAMLQMQQQQQQAVQQQRQMSQQQQQQSPVQMQIHQTARNVFARMIQETTAKYGGRDQVPEEVVNQVKAQSIQQAHMIVKNTIAQRQAAQQNQLLMQQQQQAMQGMGGMMGPQIAFSMHSSQLSPLALSLLLAVSPASSTSILHCDNLVVDKHRFDLSALTGPHSVVTSRYNSIADNYHNTTYTLDICRPLKKTGSGKKGEECPNGTQVCAITRLLKDDVDTIDNVIAIAGALEDNGGTQFEYQATRLKTSDSNSDSQKEGVRLVLKGGREPLEGKDRRDQRAVIEFLCNSTMTGLEGEWRSEDRYEGDEFEQLRARDEKDDKDKGDEKSSSEHQLLNDGAALVWESYGPDDAEKNVDTLRLTWYTKHACESKEDSGDDDRQKNNSHWGFFTWFIIIAFLGVSAYLIFGSWLNYTRYGARGWDLLPHGDTIRDIPYLLKDWTRQVLNTVQGTGSRGGYSAV</sequence>
<feature type="compositionally biased region" description="Polar residues" evidence="19">
    <location>
        <begin position="83"/>
        <end position="101"/>
    </location>
</feature>
<feature type="region of interest" description="Disordered" evidence="19">
    <location>
        <begin position="818"/>
        <end position="863"/>
    </location>
</feature>
<keyword evidence="16" id="KW-1015">Disulfide bond</keyword>
<evidence type="ECO:0000256" key="18">
    <source>
        <dbReference type="SAM" id="Coils"/>
    </source>
</evidence>
<dbReference type="OrthoDB" id="29460at2759"/>
<dbReference type="GO" id="GO:0000139">
    <property type="term" value="C:Golgi membrane"/>
    <property type="evidence" value="ECO:0007669"/>
    <property type="project" value="UniProtKB-SubCell"/>
</dbReference>
<keyword evidence="11 20" id="KW-1133">Transmembrane helix</keyword>
<feature type="compositionally biased region" description="Low complexity" evidence="19">
    <location>
        <begin position="36"/>
        <end position="48"/>
    </location>
</feature>
<dbReference type="Gene3D" id="2.70.130.10">
    <property type="entry name" value="Mannose-6-phosphate receptor binding domain"/>
    <property type="match status" value="1"/>
</dbReference>
<evidence type="ECO:0000256" key="4">
    <source>
        <dbReference type="ARBA" id="ARBA00004614"/>
    </source>
</evidence>
<feature type="coiled-coil region" evidence="18">
    <location>
        <begin position="897"/>
        <end position="926"/>
    </location>
</feature>
<feature type="compositionally biased region" description="Low complexity" evidence="19">
    <location>
        <begin position="496"/>
        <end position="515"/>
    </location>
</feature>
<evidence type="ECO:0000256" key="5">
    <source>
        <dbReference type="ARBA" id="ARBA00005363"/>
    </source>
</evidence>
<keyword evidence="10" id="KW-0653">Protein transport</keyword>
<dbReference type="GO" id="GO:0034045">
    <property type="term" value="C:phagophore assembly site membrane"/>
    <property type="evidence" value="ECO:0007669"/>
    <property type="project" value="UniProtKB-SubCell"/>
</dbReference>
<dbReference type="InterPro" id="IPR018939">
    <property type="entry name" value="Autophagy-rel_prot_27"/>
</dbReference>
<feature type="compositionally biased region" description="Basic and acidic residues" evidence="19">
    <location>
        <begin position="252"/>
        <end position="266"/>
    </location>
</feature>
<feature type="region of interest" description="Disordered" evidence="19">
    <location>
        <begin position="438"/>
        <end position="462"/>
    </location>
</feature>
<dbReference type="InterPro" id="IPR009011">
    <property type="entry name" value="Man6P_isomerase_rcpt-bd_dom_sf"/>
</dbReference>
<evidence type="ECO:0000256" key="2">
    <source>
        <dbReference type="ARBA" id="ARBA00004358"/>
    </source>
</evidence>
<evidence type="ECO:0000256" key="9">
    <source>
        <dbReference type="ARBA" id="ARBA00022729"/>
    </source>
</evidence>
<comment type="similarity">
    <text evidence="5">Belongs to the ATG27 family.</text>
</comment>
<evidence type="ECO:0000256" key="6">
    <source>
        <dbReference type="ARBA" id="ARBA00013776"/>
    </source>
</evidence>
<evidence type="ECO:0000259" key="21">
    <source>
        <dbReference type="PROSITE" id="PS51914"/>
    </source>
</evidence>
<feature type="region of interest" description="Disordered" evidence="19">
    <location>
        <begin position="477"/>
        <end position="592"/>
    </location>
</feature>
<feature type="region of interest" description="Disordered" evidence="19">
    <location>
        <begin position="628"/>
        <end position="698"/>
    </location>
</feature>
<keyword evidence="23" id="KW-1185">Reference proteome</keyword>
<feature type="region of interest" description="Disordered" evidence="19">
    <location>
        <begin position="15"/>
        <end position="111"/>
    </location>
</feature>
<evidence type="ECO:0000313" key="22">
    <source>
        <dbReference type="EMBL" id="CAH0032292.1"/>
    </source>
</evidence>